<dbReference type="InterPro" id="IPR007321">
    <property type="entry name" value="Transposase_28"/>
</dbReference>
<name>A0A2N9EEL2_FAGSY</name>
<sequence length="642" mass="71998">MGRLAKLVNTEQNIDQFRKQYGIPEDVQIRYASADDLALLEYRDLVLPIIAIVEGGVRIPMHPFLIQFLTHFRLGPLQCVPNVFRIVMGTAVLMEKLGLELTVHDITYVYRLQKTGKDQYTLVARHWERKLVTGLPDSSKGRDEDFLVFTGNWQNPHFHCTLAPGIPDKEFTALNLSFVERKTVEHLLQKLCFIDSARRPRSAFVLLGYVPTYRSFQKGPTVKDCRQTEVTVSRPGIEQEDIIQAVPLTRKKRVKIPHLVNRLSDSNFVPSTEPSGIGIPVIHFPSLFDPNPQSSDDMPIQRRSIDIGFVLGMSVPQSSGTSLLSPPPRFSEGEDVMRKKRKRGEKDGDEDEQQPELSPTEPLKAKSPSKKGKSKSNRAFQKAAGHASHRRKHRNNEPQIQWGCSLSVDGRPVKEDDSVMKGNGVRGGQVADAVGKALLLPRDMKVWNEDSSEHMLENLKRDSVLAVQGIFEAGSRLLETERRLRGALDENVRLKTSEKNALAAAQMAENDRKSAEAGLLSSERQITEWSEKYNRELERSSILRGNISALEDELSEVRVALQKAEDLAQSYYDQGFDEAATSLQSQLKEECNKHFIQEAEATEGQVDPEAGGEQAGDEQIPDVEFQEGGGDSDREENVDVVD</sequence>
<accession>A0A2N9EEL2</accession>
<feature type="compositionally biased region" description="Basic and acidic residues" evidence="1">
    <location>
        <begin position="631"/>
        <end position="642"/>
    </location>
</feature>
<organism evidence="3">
    <name type="scientific">Fagus sylvatica</name>
    <name type="common">Beechnut</name>
    <dbReference type="NCBI Taxonomy" id="28930"/>
    <lineage>
        <taxon>Eukaryota</taxon>
        <taxon>Viridiplantae</taxon>
        <taxon>Streptophyta</taxon>
        <taxon>Embryophyta</taxon>
        <taxon>Tracheophyta</taxon>
        <taxon>Spermatophyta</taxon>
        <taxon>Magnoliopsida</taxon>
        <taxon>eudicotyledons</taxon>
        <taxon>Gunneridae</taxon>
        <taxon>Pentapetalae</taxon>
        <taxon>rosids</taxon>
        <taxon>fabids</taxon>
        <taxon>Fagales</taxon>
        <taxon>Fagaceae</taxon>
        <taxon>Fagus</taxon>
    </lineage>
</organism>
<dbReference type="Pfam" id="PF04195">
    <property type="entry name" value="Transposase_28"/>
    <property type="match status" value="1"/>
</dbReference>
<gene>
    <name evidence="3" type="ORF">FSB_LOCUS5289</name>
</gene>
<evidence type="ECO:0000256" key="1">
    <source>
        <dbReference type="SAM" id="MobiDB-lite"/>
    </source>
</evidence>
<feature type="compositionally biased region" description="Acidic residues" evidence="1">
    <location>
        <begin position="615"/>
        <end position="625"/>
    </location>
</feature>
<feature type="region of interest" description="Disordered" evidence="1">
    <location>
        <begin position="596"/>
        <end position="642"/>
    </location>
</feature>
<evidence type="ECO:0000313" key="3">
    <source>
        <dbReference type="EMBL" id="SPC77407.1"/>
    </source>
</evidence>
<proteinExistence type="predicted"/>
<protein>
    <recommendedName>
        <fullName evidence="2">Transposase (putative) gypsy type domain-containing protein</fullName>
    </recommendedName>
</protein>
<evidence type="ECO:0000259" key="2">
    <source>
        <dbReference type="Pfam" id="PF04195"/>
    </source>
</evidence>
<feature type="compositionally biased region" description="Basic residues" evidence="1">
    <location>
        <begin position="367"/>
        <end position="376"/>
    </location>
</feature>
<reference evidence="3" key="1">
    <citation type="submission" date="2018-02" db="EMBL/GenBank/DDBJ databases">
        <authorList>
            <person name="Cohen D.B."/>
            <person name="Kent A.D."/>
        </authorList>
    </citation>
    <scope>NUCLEOTIDE SEQUENCE</scope>
</reference>
<dbReference type="AlphaFoldDB" id="A0A2N9EEL2"/>
<feature type="domain" description="Transposase (putative) gypsy type" evidence="2">
    <location>
        <begin position="50"/>
        <end position="112"/>
    </location>
</feature>
<dbReference type="EMBL" id="OIVN01000270">
    <property type="protein sequence ID" value="SPC77407.1"/>
    <property type="molecule type" value="Genomic_DNA"/>
</dbReference>
<feature type="region of interest" description="Disordered" evidence="1">
    <location>
        <begin position="317"/>
        <end position="401"/>
    </location>
</feature>